<sequence length="246" mass="28397">MKLTRTFLVCLCLGIVLGAQYDPESESSESVSVSEEDSVAESSIESTFMEPEDILFKNLKELLRAGDSDFGIPVWAPYVDDSVVVEGLNIPFKFILDGFDNFEKIQTTIHLNNTVEFQIFFPQISFFLEWNDDEGFIAVRGSQMNTSLFGAIQFEPQRKCIRLTEIDVALDYDTIEYDIVKRGEVHPIAEEFVFEYAEFFRSANKLEILDAYEEMIEDEVKEVFERLECWTYNEEKLLSSIKNSIE</sequence>
<proteinExistence type="predicted"/>
<dbReference type="VEuPathDB" id="VectorBase:CSON011361"/>
<organism evidence="2">
    <name type="scientific">Culicoides sonorensis</name>
    <name type="common">Biting midge</name>
    <dbReference type="NCBI Taxonomy" id="179676"/>
    <lineage>
        <taxon>Eukaryota</taxon>
        <taxon>Metazoa</taxon>
        <taxon>Ecdysozoa</taxon>
        <taxon>Arthropoda</taxon>
        <taxon>Hexapoda</taxon>
        <taxon>Insecta</taxon>
        <taxon>Pterygota</taxon>
        <taxon>Neoptera</taxon>
        <taxon>Endopterygota</taxon>
        <taxon>Diptera</taxon>
        <taxon>Nematocera</taxon>
        <taxon>Chironomoidea</taxon>
        <taxon>Ceratopogonidae</taxon>
        <taxon>Ceratopogoninae</taxon>
        <taxon>Culicoides</taxon>
        <taxon>Monoculicoides</taxon>
    </lineage>
</organism>
<reference evidence="3" key="2">
    <citation type="submission" date="2018-07" db="EMBL/GenBank/DDBJ databases">
        <authorList>
            <person name="Quirk P.G."/>
            <person name="Krulwich T.A."/>
        </authorList>
    </citation>
    <scope>NUCLEOTIDE SEQUENCE</scope>
</reference>
<evidence type="ECO:0000256" key="1">
    <source>
        <dbReference type="SAM" id="SignalP"/>
    </source>
</evidence>
<gene>
    <name evidence="2" type="primary">CSON011361</name>
</gene>
<dbReference type="EMBL" id="UFQS01000495">
    <property type="protein sequence ID" value="SSX04395.1"/>
    <property type="molecule type" value="Genomic_DNA"/>
</dbReference>
<dbReference type="EMBL" id="UFQT01000495">
    <property type="protein sequence ID" value="SSX24759.1"/>
    <property type="molecule type" value="Genomic_DNA"/>
</dbReference>
<accession>A0A336KM62</accession>
<feature type="signal peptide" evidence="1">
    <location>
        <begin position="1"/>
        <end position="18"/>
    </location>
</feature>
<protein>
    <submittedName>
        <fullName evidence="2">CSON011361 protein</fullName>
    </submittedName>
</protein>
<feature type="chain" id="PRO_5036062117" evidence="1">
    <location>
        <begin position="19"/>
        <end position="246"/>
    </location>
</feature>
<evidence type="ECO:0000313" key="2">
    <source>
        <dbReference type="EMBL" id="SSX04395.1"/>
    </source>
</evidence>
<evidence type="ECO:0000313" key="3">
    <source>
        <dbReference type="EMBL" id="SSX24759.1"/>
    </source>
</evidence>
<dbReference type="AlphaFoldDB" id="A0A336KM62"/>
<reference evidence="2" key="1">
    <citation type="submission" date="2018-04" db="EMBL/GenBank/DDBJ databases">
        <authorList>
            <person name="Go L.Y."/>
            <person name="Mitchell J.A."/>
        </authorList>
    </citation>
    <scope>NUCLEOTIDE SEQUENCE</scope>
    <source>
        <tissue evidence="2">Whole organism</tissue>
    </source>
</reference>
<keyword evidence="1" id="KW-0732">Signal</keyword>
<name>A0A336KM62_CULSO</name>